<dbReference type="EMBL" id="QGKV02000649">
    <property type="protein sequence ID" value="KAF3575551.1"/>
    <property type="molecule type" value="Genomic_DNA"/>
</dbReference>
<keyword evidence="2" id="KW-1185">Reference proteome</keyword>
<name>A0ABQ7DDX0_BRACR</name>
<dbReference type="Proteomes" id="UP000266723">
    <property type="component" value="Unassembled WGS sequence"/>
</dbReference>
<gene>
    <name evidence="1" type="ORF">DY000_02034651</name>
</gene>
<comment type="caution">
    <text evidence="1">The sequence shown here is derived from an EMBL/GenBank/DDBJ whole genome shotgun (WGS) entry which is preliminary data.</text>
</comment>
<sequence length="62" mass="7072">MDLLNSLEAHLTPLLKLGLDMCPSFEVSFSDSSNQWRITTLVPTLHCTHNGHIFFLFHSDGW</sequence>
<proteinExistence type="predicted"/>
<organism evidence="1 2">
    <name type="scientific">Brassica cretica</name>
    <name type="common">Mustard</name>
    <dbReference type="NCBI Taxonomy" id="69181"/>
    <lineage>
        <taxon>Eukaryota</taxon>
        <taxon>Viridiplantae</taxon>
        <taxon>Streptophyta</taxon>
        <taxon>Embryophyta</taxon>
        <taxon>Tracheophyta</taxon>
        <taxon>Spermatophyta</taxon>
        <taxon>Magnoliopsida</taxon>
        <taxon>eudicotyledons</taxon>
        <taxon>Gunneridae</taxon>
        <taxon>Pentapetalae</taxon>
        <taxon>rosids</taxon>
        <taxon>malvids</taxon>
        <taxon>Brassicales</taxon>
        <taxon>Brassicaceae</taxon>
        <taxon>Brassiceae</taxon>
        <taxon>Brassica</taxon>
    </lineage>
</organism>
<protein>
    <submittedName>
        <fullName evidence="1">Uncharacterized protein</fullName>
    </submittedName>
</protein>
<evidence type="ECO:0000313" key="1">
    <source>
        <dbReference type="EMBL" id="KAF3575551.1"/>
    </source>
</evidence>
<reference evidence="1 2" key="1">
    <citation type="journal article" date="2020" name="BMC Genomics">
        <title>Intraspecific diversification of the crop wild relative Brassica cretica Lam. using demographic model selection.</title>
        <authorList>
            <person name="Kioukis A."/>
            <person name="Michalopoulou V.A."/>
            <person name="Briers L."/>
            <person name="Pirintsos S."/>
            <person name="Studholme D.J."/>
            <person name="Pavlidis P."/>
            <person name="Sarris P.F."/>
        </authorList>
    </citation>
    <scope>NUCLEOTIDE SEQUENCE [LARGE SCALE GENOMIC DNA]</scope>
    <source>
        <strain evidence="2">cv. PFS-1207/04</strain>
    </source>
</reference>
<evidence type="ECO:0000313" key="2">
    <source>
        <dbReference type="Proteomes" id="UP000266723"/>
    </source>
</evidence>
<accession>A0ABQ7DDX0</accession>